<sequence length="169" mass="18884">MDDNGAMGNDPDLLVAAQDYQKLARTHVNAGFREGVEEGKQEVTEKGFRRGFREGVQISLRWARLSGRLRCATFVFVCGNGCVYSALEMFLQQERGECLSQELSQLKVKIERLGRVRGEEVSGDGEGGETRELWEVCEQADGSDDLVESQQQIEDALNALEKLLQTPQQ</sequence>
<name>A0AA35SWF9_GEOBA</name>
<evidence type="ECO:0000256" key="3">
    <source>
        <dbReference type="ARBA" id="ARBA00022490"/>
    </source>
</evidence>
<gene>
    <name evidence="6" type="ORF">GBAR_LOCUS20208</name>
</gene>
<keyword evidence="3" id="KW-0963">Cytoplasm</keyword>
<reference evidence="6" key="1">
    <citation type="submission" date="2023-03" db="EMBL/GenBank/DDBJ databases">
        <authorList>
            <person name="Steffen K."/>
            <person name="Cardenas P."/>
        </authorList>
    </citation>
    <scope>NUCLEOTIDE SEQUENCE</scope>
</reference>
<dbReference type="PANTHER" id="PTHR18829">
    <property type="entry name" value="PROTEIN YAE1 HOMOLOG"/>
    <property type="match status" value="1"/>
</dbReference>
<dbReference type="AlphaFoldDB" id="A0AA35SWF9"/>
<evidence type="ECO:0000313" key="6">
    <source>
        <dbReference type="EMBL" id="CAI8036021.1"/>
    </source>
</evidence>
<accession>A0AA35SWF9</accession>
<dbReference type="EMBL" id="CASHTH010002839">
    <property type="protein sequence ID" value="CAI8036021.1"/>
    <property type="molecule type" value="Genomic_DNA"/>
</dbReference>
<evidence type="ECO:0000256" key="1">
    <source>
        <dbReference type="ARBA" id="ARBA00004123"/>
    </source>
</evidence>
<dbReference type="Pfam" id="PF09811">
    <property type="entry name" value="Yae1_N"/>
    <property type="match status" value="1"/>
</dbReference>
<evidence type="ECO:0000313" key="7">
    <source>
        <dbReference type="Proteomes" id="UP001174909"/>
    </source>
</evidence>
<evidence type="ECO:0000259" key="5">
    <source>
        <dbReference type="Pfam" id="PF09811"/>
    </source>
</evidence>
<protein>
    <recommendedName>
        <fullName evidence="5">Essential protein Yae1 N-terminal domain-containing protein</fullName>
    </recommendedName>
</protein>
<dbReference type="InterPro" id="IPR038881">
    <property type="entry name" value="Yae1-like"/>
</dbReference>
<keyword evidence="4" id="KW-0539">Nucleus</keyword>
<dbReference type="PANTHER" id="PTHR18829:SF0">
    <property type="entry name" value="PROTEIN YAE1 HOMOLOG"/>
    <property type="match status" value="1"/>
</dbReference>
<keyword evidence="7" id="KW-1185">Reference proteome</keyword>
<dbReference type="GO" id="GO:0005634">
    <property type="term" value="C:nucleus"/>
    <property type="evidence" value="ECO:0007669"/>
    <property type="project" value="UniProtKB-SubCell"/>
</dbReference>
<dbReference type="Proteomes" id="UP001174909">
    <property type="component" value="Unassembled WGS sequence"/>
</dbReference>
<evidence type="ECO:0000256" key="4">
    <source>
        <dbReference type="ARBA" id="ARBA00023242"/>
    </source>
</evidence>
<evidence type="ECO:0000256" key="2">
    <source>
        <dbReference type="ARBA" id="ARBA00004496"/>
    </source>
</evidence>
<comment type="caution">
    <text evidence="6">The sequence shown here is derived from an EMBL/GenBank/DDBJ whole genome shotgun (WGS) entry which is preliminary data.</text>
</comment>
<organism evidence="6 7">
    <name type="scientific">Geodia barretti</name>
    <name type="common">Barrett's horny sponge</name>
    <dbReference type="NCBI Taxonomy" id="519541"/>
    <lineage>
        <taxon>Eukaryota</taxon>
        <taxon>Metazoa</taxon>
        <taxon>Porifera</taxon>
        <taxon>Demospongiae</taxon>
        <taxon>Heteroscleromorpha</taxon>
        <taxon>Tetractinellida</taxon>
        <taxon>Astrophorina</taxon>
        <taxon>Geodiidae</taxon>
        <taxon>Geodia</taxon>
    </lineage>
</organism>
<dbReference type="GO" id="GO:0005737">
    <property type="term" value="C:cytoplasm"/>
    <property type="evidence" value="ECO:0007669"/>
    <property type="project" value="UniProtKB-SubCell"/>
</dbReference>
<dbReference type="InterPro" id="IPR019191">
    <property type="entry name" value="Essential_protein_Yae1_N"/>
</dbReference>
<comment type="subcellular location">
    <subcellularLocation>
        <location evidence="2">Cytoplasm</location>
    </subcellularLocation>
    <subcellularLocation>
        <location evidence="1">Nucleus</location>
    </subcellularLocation>
</comment>
<proteinExistence type="predicted"/>
<feature type="domain" description="Essential protein Yae1 N-terminal" evidence="5">
    <location>
        <begin position="31"/>
        <end position="69"/>
    </location>
</feature>